<keyword evidence="1" id="KW-0732">Signal</keyword>
<accession>A0AAN6UU20</accession>
<dbReference type="AlphaFoldDB" id="A0AAN6UU20"/>
<dbReference type="EMBL" id="MU853401">
    <property type="protein sequence ID" value="KAK4139004.1"/>
    <property type="molecule type" value="Genomic_DNA"/>
</dbReference>
<evidence type="ECO:0000256" key="1">
    <source>
        <dbReference type="SAM" id="SignalP"/>
    </source>
</evidence>
<keyword evidence="3" id="KW-1185">Reference proteome</keyword>
<feature type="signal peptide" evidence="1">
    <location>
        <begin position="1"/>
        <end position="19"/>
    </location>
</feature>
<organism evidence="2 3">
    <name type="scientific">Trichocladium antarcticum</name>
    <dbReference type="NCBI Taxonomy" id="1450529"/>
    <lineage>
        <taxon>Eukaryota</taxon>
        <taxon>Fungi</taxon>
        <taxon>Dikarya</taxon>
        <taxon>Ascomycota</taxon>
        <taxon>Pezizomycotina</taxon>
        <taxon>Sordariomycetes</taxon>
        <taxon>Sordariomycetidae</taxon>
        <taxon>Sordariales</taxon>
        <taxon>Chaetomiaceae</taxon>
        <taxon>Trichocladium</taxon>
    </lineage>
</organism>
<gene>
    <name evidence="2" type="ORF">BT67DRAFT_395037</name>
</gene>
<dbReference type="Proteomes" id="UP001304895">
    <property type="component" value="Unassembled WGS sequence"/>
</dbReference>
<evidence type="ECO:0000313" key="3">
    <source>
        <dbReference type="Proteomes" id="UP001304895"/>
    </source>
</evidence>
<name>A0AAN6UU20_9PEZI</name>
<comment type="caution">
    <text evidence="2">The sequence shown here is derived from an EMBL/GenBank/DDBJ whole genome shotgun (WGS) entry which is preliminary data.</text>
</comment>
<proteinExistence type="predicted"/>
<protein>
    <submittedName>
        <fullName evidence="2">Uncharacterized protein</fullName>
    </submittedName>
</protein>
<reference evidence="2" key="1">
    <citation type="journal article" date="2023" name="Mol. Phylogenet. Evol.">
        <title>Genome-scale phylogeny and comparative genomics of the fungal order Sordariales.</title>
        <authorList>
            <person name="Hensen N."/>
            <person name="Bonometti L."/>
            <person name="Westerberg I."/>
            <person name="Brannstrom I.O."/>
            <person name="Guillou S."/>
            <person name="Cros-Aarteil S."/>
            <person name="Calhoun S."/>
            <person name="Haridas S."/>
            <person name="Kuo A."/>
            <person name="Mondo S."/>
            <person name="Pangilinan J."/>
            <person name="Riley R."/>
            <person name="LaButti K."/>
            <person name="Andreopoulos B."/>
            <person name="Lipzen A."/>
            <person name="Chen C."/>
            <person name="Yan M."/>
            <person name="Daum C."/>
            <person name="Ng V."/>
            <person name="Clum A."/>
            <person name="Steindorff A."/>
            <person name="Ohm R.A."/>
            <person name="Martin F."/>
            <person name="Silar P."/>
            <person name="Natvig D.O."/>
            <person name="Lalanne C."/>
            <person name="Gautier V."/>
            <person name="Ament-Velasquez S.L."/>
            <person name="Kruys A."/>
            <person name="Hutchinson M.I."/>
            <person name="Powell A.J."/>
            <person name="Barry K."/>
            <person name="Miller A.N."/>
            <person name="Grigoriev I.V."/>
            <person name="Debuchy R."/>
            <person name="Gladieux P."/>
            <person name="Hiltunen Thoren M."/>
            <person name="Johannesson H."/>
        </authorList>
    </citation>
    <scope>NUCLEOTIDE SEQUENCE</scope>
    <source>
        <strain evidence="2">CBS 123565</strain>
    </source>
</reference>
<evidence type="ECO:0000313" key="2">
    <source>
        <dbReference type="EMBL" id="KAK4139004.1"/>
    </source>
</evidence>
<reference evidence="2" key="2">
    <citation type="submission" date="2023-05" db="EMBL/GenBank/DDBJ databases">
        <authorList>
            <consortium name="Lawrence Berkeley National Laboratory"/>
            <person name="Steindorff A."/>
            <person name="Hensen N."/>
            <person name="Bonometti L."/>
            <person name="Westerberg I."/>
            <person name="Brannstrom I.O."/>
            <person name="Guillou S."/>
            <person name="Cros-Aarteil S."/>
            <person name="Calhoun S."/>
            <person name="Haridas S."/>
            <person name="Kuo A."/>
            <person name="Mondo S."/>
            <person name="Pangilinan J."/>
            <person name="Riley R."/>
            <person name="Labutti K."/>
            <person name="Andreopoulos B."/>
            <person name="Lipzen A."/>
            <person name="Chen C."/>
            <person name="Yanf M."/>
            <person name="Daum C."/>
            <person name="Ng V."/>
            <person name="Clum A."/>
            <person name="Ohm R."/>
            <person name="Martin F."/>
            <person name="Silar P."/>
            <person name="Natvig D."/>
            <person name="Lalanne C."/>
            <person name="Gautier V."/>
            <person name="Ament-Velasquez S.L."/>
            <person name="Kruys A."/>
            <person name="Hutchinson M.I."/>
            <person name="Powell A.J."/>
            <person name="Barry K."/>
            <person name="Miller A.N."/>
            <person name="Grigoriev I.V."/>
            <person name="Debuchy R."/>
            <person name="Gladieux P."/>
            <person name="Thoren M.H."/>
            <person name="Johannesson H."/>
        </authorList>
    </citation>
    <scope>NUCLEOTIDE SEQUENCE</scope>
    <source>
        <strain evidence="2">CBS 123565</strain>
    </source>
</reference>
<sequence length="396" mass="44941">MPALPALHALILASPVMHAQYQSNRNTLLGACLGRELDGLFVDAYACVMSRAGKIGSPRTNEKITAFLDSYRGWLSGSRSDLNLGVNAIAPSLVRWLASFHRTVVQPLARQYGTWALANLAKELTEGDQTIGPTRSEEIRICRALYRYHTYQHLFGRNRGKRRGYFAHHEINERFFCLFDPWDAEAVGCIELFLRQRYETIFDDVKADLHYESERFWSANGTFHPQGSFDLVAEHESRHHHVPGILSRGLKTAVLLLAIRTHEDLVAKMQRCLVAKGPDATMRRALEAVAQDLRRGLSTEPPTAGDEAERRRDRLNFVGDEIPPNGPPLAWVLLWGGKYANLYGGYVPESLQRWGYVMWDEPRWLGSRDLVARQWETAPELVEAIKTAFNWSPVEC</sequence>
<feature type="chain" id="PRO_5042965716" evidence="1">
    <location>
        <begin position="20"/>
        <end position="396"/>
    </location>
</feature>